<accession>A0AB34JL60</accession>
<dbReference type="AlphaFoldDB" id="A0AB34JL60"/>
<name>A0AB34JL60_PRYPA</name>
<keyword evidence="3" id="KW-1185">Reference proteome</keyword>
<protein>
    <submittedName>
        <fullName evidence="2">Uncharacterized protein</fullName>
    </submittedName>
</protein>
<dbReference type="EMBL" id="JBGBPQ010000006">
    <property type="protein sequence ID" value="KAL1522666.1"/>
    <property type="molecule type" value="Genomic_DNA"/>
</dbReference>
<dbReference type="Proteomes" id="UP001515480">
    <property type="component" value="Unassembled WGS sequence"/>
</dbReference>
<feature type="compositionally biased region" description="Polar residues" evidence="1">
    <location>
        <begin position="189"/>
        <end position="200"/>
    </location>
</feature>
<feature type="compositionally biased region" description="Acidic residues" evidence="1">
    <location>
        <begin position="167"/>
        <end position="188"/>
    </location>
</feature>
<gene>
    <name evidence="2" type="ORF">AB1Y20_017644</name>
</gene>
<evidence type="ECO:0000313" key="2">
    <source>
        <dbReference type="EMBL" id="KAL1522666.1"/>
    </source>
</evidence>
<feature type="region of interest" description="Disordered" evidence="1">
    <location>
        <begin position="122"/>
        <end position="238"/>
    </location>
</feature>
<comment type="caution">
    <text evidence="2">The sequence shown here is derived from an EMBL/GenBank/DDBJ whole genome shotgun (WGS) entry which is preliminary data.</text>
</comment>
<feature type="compositionally biased region" description="Low complexity" evidence="1">
    <location>
        <begin position="139"/>
        <end position="152"/>
    </location>
</feature>
<sequence>MWSAAQWLRAAVEPAPTTPRWMGTLEQLESVIGGSVVLGGQDAAPAVVPLSTGATPAVKASPSGPLIRLESHRGDGAQGADLDTTVTALRADLTARERHKPPRRGSIRALDVLVSEGGAIAAFPKRMPPDSSRPQQTVTHTTSAAGRRTGAALDDMAGTEKQSSSAEEGDDKWDQDDDGSGTTDDDESNMQMALSVSQSDRASRVEHDSAAGEGGPSLQCDVVSTVSSRNSATFRTGE</sequence>
<evidence type="ECO:0000256" key="1">
    <source>
        <dbReference type="SAM" id="MobiDB-lite"/>
    </source>
</evidence>
<evidence type="ECO:0000313" key="3">
    <source>
        <dbReference type="Proteomes" id="UP001515480"/>
    </source>
</evidence>
<proteinExistence type="predicted"/>
<reference evidence="2 3" key="1">
    <citation type="journal article" date="2024" name="Science">
        <title>Giant polyketide synthase enzymes in the biosynthesis of giant marine polyether toxins.</title>
        <authorList>
            <person name="Fallon T.R."/>
            <person name="Shende V.V."/>
            <person name="Wierzbicki I.H."/>
            <person name="Pendleton A.L."/>
            <person name="Watervoot N.F."/>
            <person name="Auber R.P."/>
            <person name="Gonzalez D.J."/>
            <person name="Wisecaver J.H."/>
            <person name="Moore B.S."/>
        </authorList>
    </citation>
    <scope>NUCLEOTIDE SEQUENCE [LARGE SCALE GENOMIC DNA]</scope>
    <source>
        <strain evidence="2 3">12B1</strain>
    </source>
</reference>
<organism evidence="2 3">
    <name type="scientific">Prymnesium parvum</name>
    <name type="common">Toxic golden alga</name>
    <dbReference type="NCBI Taxonomy" id="97485"/>
    <lineage>
        <taxon>Eukaryota</taxon>
        <taxon>Haptista</taxon>
        <taxon>Haptophyta</taxon>
        <taxon>Prymnesiophyceae</taxon>
        <taxon>Prymnesiales</taxon>
        <taxon>Prymnesiaceae</taxon>
        <taxon>Prymnesium</taxon>
    </lineage>
</organism>
<feature type="compositionally biased region" description="Polar residues" evidence="1">
    <location>
        <begin position="222"/>
        <end position="238"/>
    </location>
</feature>
<feature type="compositionally biased region" description="Basic and acidic residues" evidence="1">
    <location>
        <begin position="201"/>
        <end position="210"/>
    </location>
</feature>